<protein>
    <submittedName>
        <fullName evidence="2">Uncharacterized protein</fullName>
    </submittedName>
</protein>
<name>A0A511T4T7_MYXFU</name>
<gene>
    <name evidence="2" type="ORF">MFU01_36090</name>
    <name evidence="3" type="ORF">SAMN05443572_108385</name>
</gene>
<organism evidence="2 5">
    <name type="scientific">Myxococcus fulvus</name>
    <dbReference type="NCBI Taxonomy" id="33"/>
    <lineage>
        <taxon>Bacteria</taxon>
        <taxon>Pseudomonadati</taxon>
        <taxon>Myxococcota</taxon>
        <taxon>Myxococcia</taxon>
        <taxon>Myxococcales</taxon>
        <taxon>Cystobacterineae</taxon>
        <taxon>Myxococcaceae</taxon>
        <taxon>Myxococcus</taxon>
    </lineage>
</organism>
<keyword evidence="4" id="KW-1185">Reference proteome</keyword>
<evidence type="ECO:0000313" key="4">
    <source>
        <dbReference type="Proteomes" id="UP000183760"/>
    </source>
</evidence>
<dbReference type="Proteomes" id="UP000321514">
    <property type="component" value="Unassembled WGS sequence"/>
</dbReference>
<dbReference type="EMBL" id="FOIB01000008">
    <property type="protein sequence ID" value="SEU30693.1"/>
    <property type="molecule type" value="Genomic_DNA"/>
</dbReference>
<reference evidence="2 5" key="2">
    <citation type="submission" date="2019-07" db="EMBL/GenBank/DDBJ databases">
        <title>Whole genome shotgun sequence of Myxococcus fulvus NBRC 100333.</title>
        <authorList>
            <person name="Hosoyama A."/>
            <person name="Uohara A."/>
            <person name="Ohji S."/>
            <person name="Ichikawa N."/>
        </authorList>
    </citation>
    <scope>NUCLEOTIDE SEQUENCE [LARGE SCALE GENOMIC DNA]</scope>
    <source>
        <strain evidence="2 5">NBRC 100333</strain>
    </source>
</reference>
<accession>A0A511T4T7</accession>
<feature type="region of interest" description="Disordered" evidence="1">
    <location>
        <begin position="1"/>
        <end position="81"/>
    </location>
</feature>
<dbReference type="Proteomes" id="UP000183760">
    <property type="component" value="Unassembled WGS sequence"/>
</dbReference>
<evidence type="ECO:0000313" key="2">
    <source>
        <dbReference type="EMBL" id="GEN08572.1"/>
    </source>
</evidence>
<comment type="caution">
    <text evidence="2">The sequence shown here is derived from an EMBL/GenBank/DDBJ whole genome shotgun (WGS) entry which is preliminary data.</text>
</comment>
<dbReference type="AlphaFoldDB" id="A0A511T4T7"/>
<feature type="compositionally biased region" description="Basic and acidic residues" evidence="1">
    <location>
        <begin position="1"/>
        <end position="31"/>
    </location>
</feature>
<evidence type="ECO:0000313" key="3">
    <source>
        <dbReference type="EMBL" id="SEU30693.1"/>
    </source>
</evidence>
<dbReference type="RefSeq" id="WP_074957358.1">
    <property type="nucleotide sequence ID" value="NZ_BJXR01000030.1"/>
</dbReference>
<dbReference type="EMBL" id="BJXR01000030">
    <property type="protein sequence ID" value="GEN08572.1"/>
    <property type="molecule type" value="Genomic_DNA"/>
</dbReference>
<feature type="compositionally biased region" description="Polar residues" evidence="1">
    <location>
        <begin position="54"/>
        <end position="63"/>
    </location>
</feature>
<reference evidence="3 4" key="1">
    <citation type="submission" date="2016-10" db="EMBL/GenBank/DDBJ databases">
        <authorList>
            <person name="Varghese N."/>
            <person name="Submissions S."/>
        </authorList>
    </citation>
    <scope>NUCLEOTIDE SEQUENCE [LARGE SCALE GENOMIC DNA]</scope>
    <source>
        <strain evidence="3 4">DSM 16525</strain>
    </source>
</reference>
<evidence type="ECO:0000313" key="5">
    <source>
        <dbReference type="Proteomes" id="UP000321514"/>
    </source>
</evidence>
<feature type="compositionally biased region" description="Basic and acidic residues" evidence="1">
    <location>
        <begin position="64"/>
        <end position="81"/>
    </location>
</feature>
<evidence type="ECO:0000256" key="1">
    <source>
        <dbReference type="SAM" id="MobiDB-lite"/>
    </source>
</evidence>
<dbReference type="OrthoDB" id="5521660at2"/>
<proteinExistence type="predicted"/>
<sequence>MAHQDKPDDKPRKAGSDTDYAERIDHVEATRPEPWPGIRGRSHEDEQELPTGTPREQQAQVTEAQRKLEEDEASEREPTRE</sequence>